<feature type="compositionally biased region" description="Basic and acidic residues" evidence="1">
    <location>
        <begin position="219"/>
        <end position="235"/>
    </location>
</feature>
<evidence type="ECO:0000256" key="1">
    <source>
        <dbReference type="SAM" id="MobiDB-lite"/>
    </source>
</evidence>
<feature type="compositionally biased region" description="Basic and acidic residues" evidence="1">
    <location>
        <begin position="430"/>
        <end position="439"/>
    </location>
</feature>
<dbReference type="AlphaFoldDB" id="A0A8H6LZM6"/>
<feature type="region of interest" description="Disordered" evidence="1">
    <location>
        <begin position="403"/>
        <end position="439"/>
    </location>
</feature>
<organism evidence="2 3">
    <name type="scientific">Ephemerocybe angulata</name>
    <dbReference type="NCBI Taxonomy" id="980116"/>
    <lineage>
        <taxon>Eukaryota</taxon>
        <taxon>Fungi</taxon>
        <taxon>Dikarya</taxon>
        <taxon>Basidiomycota</taxon>
        <taxon>Agaricomycotina</taxon>
        <taxon>Agaricomycetes</taxon>
        <taxon>Agaricomycetidae</taxon>
        <taxon>Agaricales</taxon>
        <taxon>Agaricineae</taxon>
        <taxon>Psathyrellaceae</taxon>
        <taxon>Ephemerocybe</taxon>
    </lineage>
</organism>
<feature type="region of interest" description="Disordered" evidence="1">
    <location>
        <begin position="1"/>
        <end position="69"/>
    </location>
</feature>
<proteinExistence type="predicted"/>
<sequence>MRVHALFTQHKSSTSSPAPPQAIPDGYQTLKKRKENATKRARDRTNSSSQSFSSQTLHPDCTDPTQARRGGLAKVMTTIKAMGGTIRPIDMRLREEMNQAYERESPERKPRGLKDERIPNKTTPVVNIRPINDRPRTQRAGVYVSDRRAGSMQEEAKGGQRKERGEGERERSKSLIIMQGGGCRSTSHGPPPAAHPSAQISAEAASSMGRIQEEEEKWDDGVKERKEDREGERGRGRTGAKSGSGDREKGTRAVSNEERRGEKEKGGDGVEVNCVGLASELMNWSESFHAGRIDKRTPSSLVGLGLGPSVFMLGGSSRGCHRRSSGLGLEERASKGRRRCCRNENALATSGGSWIPSHREGTRGGLHRPIAGADGRLNDWERPNEQQLPKSLFIHVTSGLHQPHAGARVDGSDRWAGTSQAGMKGRKKERKGDREREEVEIGFERQKSLIIWMAADVELTIPSYGPHKVGAQSRAIQTRVEGDEPPEDQRVAPSPQATGVATNRVVSMDEILKRTPKAKDGRGEGTGRREWVGRRMWSWANLDEGQQAIWVRGRTMGGLHDTAIADSESRPAVVLEVDFDIYKAKDTAGSVAAHEDGTQKGEEGG</sequence>
<feature type="compositionally biased region" description="Basic and acidic residues" evidence="1">
    <location>
        <begin position="100"/>
        <end position="119"/>
    </location>
</feature>
<comment type="caution">
    <text evidence="2">The sequence shown here is derived from an EMBL/GenBank/DDBJ whole genome shotgun (WGS) entry which is preliminary data.</text>
</comment>
<dbReference type="Proteomes" id="UP000521943">
    <property type="component" value="Unassembled WGS sequence"/>
</dbReference>
<keyword evidence="3" id="KW-1185">Reference proteome</keyword>
<feature type="compositionally biased region" description="Basic and acidic residues" evidence="1">
    <location>
        <begin position="593"/>
        <end position="605"/>
    </location>
</feature>
<feature type="compositionally biased region" description="Basic and acidic residues" evidence="1">
    <location>
        <begin position="145"/>
        <end position="173"/>
    </location>
</feature>
<protein>
    <submittedName>
        <fullName evidence="2">Uncharacterized protein</fullName>
    </submittedName>
</protein>
<feature type="region of interest" description="Disordered" evidence="1">
    <location>
        <begin position="470"/>
        <end position="499"/>
    </location>
</feature>
<feature type="compositionally biased region" description="Basic and acidic residues" evidence="1">
    <location>
        <begin position="35"/>
        <end position="45"/>
    </location>
</feature>
<feature type="region of interest" description="Disordered" evidence="1">
    <location>
        <begin position="586"/>
        <end position="605"/>
    </location>
</feature>
<evidence type="ECO:0000313" key="3">
    <source>
        <dbReference type="Proteomes" id="UP000521943"/>
    </source>
</evidence>
<evidence type="ECO:0000313" key="2">
    <source>
        <dbReference type="EMBL" id="KAF6746387.1"/>
    </source>
</evidence>
<feature type="region of interest" description="Disordered" evidence="1">
    <location>
        <begin position="352"/>
        <end position="377"/>
    </location>
</feature>
<name>A0A8H6LZM6_9AGAR</name>
<reference evidence="2 3" key="1">
    <citation type="submission" date="2020-07" db="EMBL/GenBank/DDBJ databases">
        <title>Comparative genomics of pyrophilous fungi reveals a link between fire events and developmental genes.</title>
        <authorList>
            <consortium name="DOE Joint Genome Institute"/>
            <person name="Steindorff A.S."/>
            <person name="Carver A."/>
            <person name="Calhoun S."/>
            <person name="Stillman K."/>
            <person name="Liu H."/>
            <person name="Lipzen A."/>
            <person name="Pangilinan J."/>
            <person name="Labutti K."/>
            <person name="Bruns T.D."/>
            <person name="Grigoriev I.V."/>
        </authorList>
    </citation>
    <scope>NUCLEOTIDE SEQUENCE [LARGE SCALE GENOMIC DNA]</scope>
    <source>
        <strain evidence="2 3">CBS 144469</strain>
    </source>
</reference>
<accession>A0A8H6LZM6</accession>
<feature type="compositionally biased region" description="Basic and acidic residues" evidence="1">
    <location>
        <begin position="244"/>
        <end position="268"/>
    </location>
</feature>
<dbReference type="EMBL" id="JACGCI010000093">
    <property type="protein sequence ID" value="KAF6746387.1"/>
    <property type="molecule type" value="Genomic_DNA"/>
</dbReference>
<feature type="region of interest" description="Disordered" evidence="1">
    <location>
        <begin position="100"/>
        <end position="269"/>
    </location>
</feature>
<gene>
    <name evidence="2" type="ORF">DFP72DRAFT_1050789</name>
</gene>